<evidence type="ECO:0000313" key="1">
    <source>
        <dbReference type="EMBL" id="EGZ24412.1"/>
    </source>
</evidence>
<gene>
    <name evidence="1" type="ORF">PHYSODRAFT_416072</name>
</gene>
<dbReference type="RefSeq" id="XP_009519700.1">
    <property type="nucleotide sequence ID" value="XM_009521405.1"/>
</dbReference>
<protein>
    <recommendedName>
        <fullName evidence="3">Reverse transcriptase Ty1/copia-type domain-containing protein</fullName>
    </recommendedName>
</protein>
<evidence type="ECO:0000313" key="2">
    <source>
        <dbReference type="Proteomes" id="UP000002640"/>
    </source>
</evidence>
<feature type="non-terminal residue" evidence="1">
    <location>
        <position position="1"/>
    </location>
</feature>
<dbReference type="Proteomes" id="UP000002640">
    <property type="component" value="Unassembled WGS sequence"/>
</dbReference>
<dbReference type="AlphaFoldDB" id="G4YW29"/>
<dbReference type="KEGG" id="psoj:PHYSODRAFT_416072"/>
<evidence type="ECO:0008006" key="3">
    <source>
        <dbReference type="Google" id="ProtNLM"/>
    </source>
</evidence>
<accession>G4YW29</accession>
<reference evidence="1 2" key="1">
    <citation type="journal article" date="2006" name="Science">
        <title>Phytophthora genome sequences uncover evolutionary origins and mechanisms of pathogenesis.</title>
        <authorList>
            <person name="Tyler B.M."/>
            <person name="Tripathy S."/>
            <person name="Zhang X."/>
            <person name="Dehal P."/>
            <person name="Jiang R.H."/>
            <person name="Aerts A."/>
            <person name="Arredondo F.D."/>
            <person name="Baxter L."/>
            <person name="Bensasson D."/>
            <person name="Beynon J.L."/>
            <person name="Chapman J."/>
            <person name="Damasceno C.M."/>
            <person name="Dorrance A.E."/>
            <person name="Dou D."/>
            <person name="Dickerman A.W."/>
            <person name="Dubchak I.L."/>
            <person name="Garbelotto M."/>
            <person name="Gijzen M."/>
            <person name="Gordon S.G."/>
            <person name="Govers F."/>
            <person name="Grunwald N.J."/>
            <person name="Huang W."/>
            <person name="Ivors K.L."/>
            <person name="Jones R.W."/>
            <person name="Kamoun S."/>
            <person name="Krampis K."/>
            <person name="Lamour K.H."/>
            <person name="Lee M.K."/>
            <person name="McDonald W.H."/>
            <person name="Medina M."/>
            <person name="Meijer H.J."/>
            <person name="Nordberg E.K."/>
            <person name="Maclean D.J."/>
            <person name="Ospina-Giraldo M.D."/>
            <person name="Morris P.F."/>
            <person name="Phuntumart V."/>
            <person name="Putnam N.H."/>
            <person name="Rash S."/>
            <person name="Rose J.K."/>
            <person name="Sakihama Y."/>
            <person name="Salamov A.A."/>
            <person name="Savidor A."/>
            <person name="Scheuring C.F."/>
            <person name="Smith B.M."/>
            <person name="Sobral B.W."/>
            <person name="Terry A."/>
            <person name="Torto-Alalibo T.A."/>
            <person name="Win J."/>
            <person name="Xu Z."/>
            <person name="Zhang H."/>
            <person name="Grigoriev I.V."/>
            <person name="Rokhsar D.S."/>
            <person name="Boore J.L."/>
        </authorList>
    </citation>
    <scope>NUCLEOTIDE SEQUENCE [LARGE SCALE GENOMIC DNA]</scope>
    <source>
        <strain evidence="1 2">P6497</strain>
    </source>
</reference>
<dbReference type="EMBL" id="JH159152">
    <property type="protein sequence ID" value="EGZ24412.1"/>
    <property type="molecule type" value="Genomic_DNA"/>
</dbReference>
<feature type="non-terminal residue" evidence="1">
    <location>
        <position position="79"/>
    </location>
</feature>
<sequence length="79" mass="8763">DPKNYTEAMNSDHAADWSKAMAEEISALEANNTWEIEYGVDYVDTFSAALEGLSVRIVLALSRKYNVPARHGDVPNAYV</sequence>
<organism evidence="1 2">
    <name type="scientific">Phytophthora sojae (strain P6497)</name>
    <name type="common">Soybean stem and root rot agent</name>
    <name type="synonym">Phytophthora megasperma f. sp. glycines</name>
    <dbReference type="NCBI Taxonomy" id="1094619"/>
    <lineage>
        <taxon>Eukaryota</taxon>
        <taxon>Sar</taxon>
        <taxon>Stramenopiles</taxon>
        <taxon>Oomycota</taxon>
        <taxon>Peronosporomycetes</taxon>
        <taxon>Peronosporales</taxon>
        <taxon>Peronosporaceae</taxon>
        <taxon>Phytophthora</taxon>
    </lineage>
</organism>
<keyword evidence="2" id="KW-1185">Reference proteome</keyword>
<name>G4YW29_PHYSP</name>
<dbReference type="GeneID" id="20651913"/>
<dbReference type="InParanoid" id="G4YW29"/>
<proteinExistence type="predicted"/>